<dbReference type="GO" id="GO:0003857">
    <property type="term" value="F:(3S)-3-hydroxyacyl-CoA dehydrogenase (NAD+) activity"/>
    <property type="evidence" value="ECO:0007669"/>
    <property type="project" value="TreeGrafter"/>
</dbReference>
<dbReference type="Pfam" id="PF00725">
    <property type="entry name" value="3HCDH"/>
    <property type="match status" value="2"/>
</dbReference>
<organism evidence="5">
    <name type="scientific">Opuntia streptacantha</name>
    <name type="common">Prickly pear cactus</name>
    <name type="synonym">Opuntia cardona</name>
    <dbReference type="NCBI Taxonomy" id="393608"/>
    <lineage>
        <taxon>Eukaryota</taxon>
        <taxon>Viridiplantae</taxon>
        <taxon>Streptophyta</taxon>
        <taxon>Embryophyta</taxon>
        <taxon>Tracheophyta</taxon>
        <taxon>Spermatophyta</taxon>
        <taxon>Magnoliopsida</taxon>
        <taxon>eudicotyledons</taxon>
        <taxon>Gunneridae</taxon>
        <taxon>Pentapetalae</taxon>
        <taxon>Caryophyllales</taxon>
        <taxon>Cactineae</taxon>
        <taxon>Cactaceae</taxon>
        <taxon>Opuntioideae</taxon>
        <taxon>Opuntia</taxon>
    </lineage>
</organism>
<protein>
    <recommendedName>
        <fullName evidence="4">3-hydroxyacyl-CoA dehydrogenase C-terminal domain-containing protein</fullName>
    </recommendedName>
</protein>
<keyword evidence="2" id="KW-0456">Lyase</keyword>
<dbReference type="Gene3D" id="1.10.1040.50">
    <property type="match status" value="1"/>
</dbReference>
<reference evidence="5" key="2">
    <citation type="submission" date="2020-07" db="EMBL/GenBank/DDBJ databases">
        <authorList>
            <person name="Vera ALvarez R."/>
            <person name="Arias-Moreno D.M."/>
            <person name="Jimenez-Jacinto V."/>
            <person name="Jimenez-Bremont J.F."/>
            <person name="Swaminathan K."/>
            <person name="Moose S.P."/>
            <person name="Guerrero-Gonzalez M.L."/>
            <person name="Marino-Ramirez L."/>
            <person name="Landsman D."/>
            <person name="Rodriguez-Kessler M."/>
            <person name="Delgado-Sanchez P."/>
        </authorList>
    </citation>
    <scope>NUCLEOTIDE SEQUENCE</scope>
    <source>
        <tissue evidence="5">Cladode</tissue>
    </source>
</reference>
<sequence>MINEDISYLLRLQDLTGYGVELSVEKNFASAFPDRTFRSPLVEFLVKSGRNGKNNGKGYYTYAKGSKPKPDPSVLPMMEESRKLTNVMPNGKPISASDKEILEMILFPVVNEACRILDEGVVLRASDLDIASVLGMSFPSYHGGIVFWADKVGPSHVYESLKKWTNLYGSFYKPSGLLEDRVAKSLTLGKATSTLSATMSRL</sequence>
<dbReference type="GO" id="GO:0016829">
    <property type="term" value="F:lyase activity"/>
    <property type="evidence" value="ECO:0007669"/>
    <property type="project" value="UniProtKB-KW"/>
</dbReference>
<dbReference type="GO" id="GO:0016853">
    <property type="term" value="F:isomerase activity"/>
    <property type="evidence" value="ECO:0007669"/>
    <property type="project" value="UniProtKB-KW"/>
</dbReference>
<dbReference type="InterPro" id="IPR008927">
    <property type="entry name" value="6-PGluconate_DH-like_C_sf"/>
</dbReference>
<evidence type="ECO:0000256" key="1">
    <source>
        <dbReference type="ARBA" id="ARBA00023235"/>
    </source>
</evidence>
<reference evidence="5" key="1">
    <citation type="journal article" date="2013" name="J. Plant Res.">
        <title>Effect of fungi and light on seed germination of three Opuntia species from semiarid lands of central Mexico.</title>
        <authorList>
            <person name="Delgado-Sanchez P."/>
            <person name="Jimenez-Bremont J.F."/>
            <person name="Guerrero-Gonzalez Mde L."/>
            <person name="Flores J."/>
        </authorList>
    </citation>
    <scope>NUCLEOTIDE SEQUENCE</scope>
    <source>
        <tissue evidence="5">Cladode</tissue>
    </source>
</reference>
<dbReference type="GO" id="GO:0005777">
    <property type="term" value="C:peroxisome"/>
    <property type="evidence" value="ECO:0007669"/>
    <property type="project" value="TreeGrafter"/>
</dbReference>
<feature type="domain" description="3-hydroxyacyl-CoA dehydrogenase C-terminal" evidence="4">
    <location>
        <begin position="104"/>
        <end position="191"/>
    </location>
</feature>
<dbReference type="PANTHER" id="PTHR23309:SF49">
    <property type="entry name" value="PEROXISOMAL BIFUNCTIONAL ENZYME"/>
    <property type="match status" value="1"/>
</dbReference>
<keyword evidence="1" id="KW-0413">Isomerase</keyword>
<name>A0A7C9AXS8_OPUST</name>
<dbReference type="InterPro" id="IPR006108">
    <property type="entry name" value="3HC_DH_C"/>
</dbReference>
<evidence type="ECO:0000256" key="2">
    <source>
        <dbReference type="ARBA" id="ARBA00023239"/>
    </source>
</evidence>
<feature type="domain" description="3-hydroxyacyl-CoA dehydrogenase C-terminal" evidence="4">
    <location>
        <begin position="10"/>
        <end position="62"/>
    </location>
</feature>
<evidence type="ECO:0000256" key="3">
    <source>
        <dbReference type="ARBA" id="ARBA00023268"/>
    </source>
</evidence>
<dbReference type="PANTHER" id="PTHR23309">
    <property type="entry name" value="3-HYDROXYACYL-COA DEHYROGENASE"/>
    <property type="match status" value="1"/>
</dbReference>
<dbReference type="EMBL" id="GISG01279565">
    <property type="protein sequence ID" value="MBA4678519.1"/>
    <property type="molecule type" value="Transcribed_RNA"/>
</dbReference>
<accession>A0A7C9AXS8</accession>
<dbReference type="GO" id="GO:0006635">
    <property type="term" value="P:fatty acid beta-oxidation"/>
    <property type="evidence" value="ECO:0007669"/>
    <property type="project" value="TreeGrafter"/>
</dbReference>
<evidence type="ECO:0000259" key="4">
    <source>
        <dbReference type="Pfam" id="PF00725"/>
    </source>
</evidence>
<dbReference type="SUPFAM" id="SSF48179">
    <property type="entry name" value="6-phosphogluconate dehydrogenase C-terminal domain-like"/>
    <property type="match status" value="2"/>
</dbReference>
<keyword evidence="3" id="KW-0511">Multifunctional enzyme</keyword>
<evidence type="ECO:0000313" key="5">
    <source>
        <dbReference type="EMBL" id="MBA4678519.1"/>
    </source>
</evidence>
<dbReference type="AlphaFoldDB" id="A0A7C9AXS8"/>
<proteinExistence type="predicted"/>
<dbReference type="FunFam" id="1.10.1040.50:FF:000004">
    <property type="entry name" value="Peroxisomal fatty acid beta-oxidation multifunctional protein"/>
    <property type="match status" value="1"/>
</dbReference>